<organism evidence="1 2">
    <name type="scientific">Gordoniibacillus kamchatkensis</name>
    <dbReference type="NCBI Taxonomy" id="1590651"/>
    <lineage>
        <taxon>Bacteria</taxon>
        <taxon>Bacillati</taxon>
        <taxon>Bacillota</taxon>
        <taxon>Bacilli</taxon>
        <taxon>Bacillales</taxon>
        <taxon>Paenibacillaceae</taxon>
        <taxon>Gordoniibacillus</taxon>
    </lineage>
</organism>
<evidence type="ECO:0000313" key="2">
    <source>
        <dbReference type="Proteomes" id="UP000031967"/>
    </source>
</evidence>
<dbReference type="SUPFAM" id="SSF74650">
    <property type="entry name" value="Galactose mutarotase-like"/>
    <property type="match status" value="1"/>
</dbReference>
<dbReference type="InterPro" id="IPR014718">
    <property type="entry name" value="GH-type_carb-bd"/>
</dbReference>
<evidence type="ECO:0000313" key="1">
    <source>
        <dbReference type="EMBL" id="KIL38988.1"/>
    </source>
</evidence>
<comment type="caution">
    <text evidence="1">The sequence shown here is derived from an EMBL/GenBank/DDBJ whole genome shotgun (WGS) entry which is preliminary data.</text>
</comment>
<reference evidence="1 2" key="1">
    <citation type="submission" date="2014-12" db="EMBL/GenBank/DDBJ databases">
        <title>Draft genome sequence of Paenibacillus kamchatkensis strain B-2647.</title>
        <authorList>
            <person name="Karlyshev A.V."/>
            <person name="Kudryashova E.B."/>
        </authorList>
    </citation>
    <scope>NUCLEOTIDE SEQUENCE [LARGE SCALE GENOMIC DNA]</scope>
    <source>
        <strain evidence="1 2">VKM B-2647</strain>
    </source>
</reference>
<dbReference type="InterPro" id="IPR011013">
    <property type="entry name" value="Gal_mutarotase_sf_dom"/>
</dbReference>
<keyword evidence="2" id="KW-1185">Reference proteome</keyword>
<sequence length="331" mass="37047">MNRGIETMRYEAYEEARDGYSTVVLADRATDSSVAVVLDIGCNIIGCRLQGHEVIASPPHIRDLAGRSSEFGVPLLWPPSRIPGGTFAFQGRTYTFPLNEGRNHLHGEIRYLPWEVTALAADEQEGASVTAEFRFDRFDEVFAYYPHRVVLRLTVRLCGNRLSGLLEAVNEGDDEAPAGFGLHPYFSYRGDIEQVVLAASVARQYDTGENGLIVREPEHTALCDRLAHGMPLNELPGDVDHFVFAMNEDRRECTIIRRNEGVRLRFEFSRSLPYLAVFKPSWADAVSLEPWSCITDAFNAPLPSEATGAAGLKPGQRREYGWTWSLDNLHD</sequence>
<protein>
    <recommendedName>
        <fullName evidence="3">Aldose 1-epimerase</fullName>
    </recommendedName>
</protein>
<dbReference type="EMBL" id="JXAK01000046">
    <property type="protein sequence ID" value="KIL38988.1"/>
    <property type="molecule type" value="Genomic_DNA"/>
</dbReference>
<accession>A0ABR5AE62</accession>
<dbReference type="InterPro" id="IPR008183">
    <property type="entry name" value="Aldose_1/G6P_1-epimerase"/>
</dbReference>
<dbReference type="Pfam" id="PF01263">
    <property type="entry name" value="Aldose_epim"/>
    <property type="match status" value="1"/>
</dbReference>
<evidence type="ECO:0008006" key="3">
    <source>
        <dbReference type="Google" id="ProtNLM"/>
    </source>
</evidence>
<dbReference type="CDD" id="cd01081">
    <property type="entry name" value="Aldose_epim"/>
    <property type="match status" value="1"/>
</dbReference>
<gene>
    <name evidence="1" type="ORF">SD70_22875</name>
</gene>
<dbReference type="Gene3D" id="2.70.98.10">
    <property type="match status" value="1"/>
</dbReference>
<proteinExistence type="predicted"/>
<dbReference type="Proteomes" id="UP000031967">
    <property type="component" value="Unassembled WGS sequence"/>
</dbReference>
<name>A0ABR5AE62_9BACL</name>